<protein>
    <submittedName>
        <fullName evidence="6">UDP-N-acetylmuramyl-tripeptide synthetase</fullName>
    </submittedName>
</protein>
<sequence>MTVLSDTTVIFLYNNIMKLTSKTIEQLLSSHNLLVSQPVTYHEFSFLHYDTRQVEPETLFVVKGAFRPKYLENAQGITGIVSESQLPVDLPQWQVTNVQKALSLLSMAFFDYPQKNLWIGAFTGTKGKTTAAYMTYNILKAATDNHTALFSTVDRITGPKASDRKKSDLTTPESYELFKDMRRVVDNGMTHLIMEVSSQAYLKQRVYGLRYQVGAFLNISPDHIGPNEHPNFEDYLAHKLMLFDHSDKVIVNAESDHLSEIMTHAKKGHDKIYTYSNAEKGGEYTFTSQSSAIHESQLTVQASDLSEMAGAYRLNLPGDFNESNALAALIMAALAGAKHEAMVKGLDTVFIPGRMLSLPIPNHGVAFVDYAHNYASMHALLKFAQSQYPDGKVIVVVGSPGNKGVSRRADFGRVVSELADVVYLTADDPQFESPKTIADEIAAHINNPKLDVHFEMDRIAAINQALLAARDNDIVIVAGKGEDPYQKVNGVDEPYIGDYAVVKNFVATHQGSLTIN</sequence>
<dbReference type="GO" id="GO:0071555">
    <property type="term" value="P:cell wall organization"/>
    <property type="evidence" value="ECO:0007669"/>
    <property type="project" value="UniProtKB-KW"/>
</dbReference>
<dbReference type="Gene3D" id="3.90.190.20">
    <property type="entry name" value="Mur ligase, C-terminal domain"/>
    <property type="match status" value="1"/>
</dbReference>
<dbReference type="Pfam" id="PF08245">
    <property type="entry name" value="Mur_ligase_M"/>
    <property type="match status" value="1"/>
</dbReference>
<reference evidence="6 7" key="1">
    <citation type="submission" date="2019-04" db="EMBL/GenBank/DDBJ databases">
        <title>A pseudo-fructophilic Leuconostoc citreum strain F192-5 isolated from peel of satsuma mandarin: the first report for isolation and characterization of strain-dependent fructophilic-like characteristics.</title>
        <authorList>
            <person name="Maeno S."/>
            <person name="Tanizawa Y."/>
            <person name="Kajikawa A."/>
            <person name="Kanesaki Y."/>
            <person name="Kubota E."/>
            <person name="Arita M."/>
            <person name="Leon D."/>
            <person name="Endo A."/>
        </authorList>
    </citation>
    <scope>NUCLEOTIDE SEQUENCE [LARGE SCALE GENOMIC DNA]</scope>
    <source>
        <strain evidence="6 7">F192-5</strain>
    </source>
</reference>
<dbReference type="OMA" id="FLHYDTR"/>
<comment type="similarity">
    <text evidence="2">Belongs to the MurCDEF family. MurE subfamily.</text>
</comment>
<comment type="pathway">
    <text evidence="1 3">Cell wall biogenesis; peptidoglycan biosynthesis.</text>
</comment>
<dbReference type="NCBIfam" id="TIGR01085">
    <property type="entry name" value="murE"/>
    <property type="match status" value="1"/>
</dbReference>
<dbReference type="GO" id="GO:0005737">
    <property type="term" value="C:cytoplasm"/>
    <property type="evidence" value="ECO:0007669"/>
    <property type="project" value="UniProtKB-SubCell"/>
</dbReference>
<dbReference type="SUPFAM" id="SSF63418">
    <property type="entry name" value="MurE/MurF N-terminal domain"/>
    <property type="match status" value="1"/>
</dbReference>
<evidence type="ECO:0000256" key="1">
    <source>
        <dbReference type="ARBA" id="ARBA00004752"/>
    </source>
</evidence>
<keyword evidence="3" id="KW-0131">Cell cycle</keyword>
<dbReference type="InterPro" id="IPR005761">
    <property type="entry name" value="UDP-N-AcMur-Glu-dNH2Pim_ligase"/>
</dbReference>
<dbReference type="AlphaFoldDB" id="A0A5A5TXZ7"/>
<keyword evidence="3" id="KW-0133">Cell shape</keyword>
<gene>
    <name evidence="6" type="primary">murE_1</name>
    <name evidence="6" type="ORF">LCIT_02500</name>
</gene>
<evidence type="ECO:0000256" key="2">
    <source>
        <dbReference type="ARBA" id="ARBA00005898"/>
    </source>
</evidence>
<dbReference type="SUPFAM" id="SSF53244">
    <property type="entry name" value="MurD-like peptide ligases, peptide-binding domain"/>
    <property type="match status" value="1"/>
</dbReference>
<dbReference type="PANTHER" id="PTHR23135">
    <property type="entry name" value="MUR LIGASE FAMILY MEMBER"/>
    <property type="match status" value="1"/>
</dbReference>
<dbReference type="GO" id="GO:0051301">
    <property type="term" value="P:cell division"/>
    <property type="evidence" value="ECO:0007669"/>
    <property type="project" value="UniProtKB-KW"/>
</dbReference>
<keyword evidence="3" id="KW-0573">Peptidoglycan synthesis</keyword>
<evidence type="ECO:0000313" key="7">
    <source>
        <dbReference type="Proteomes" id="UP000323274"/>
    </source>
</evidence>
<dbReference type="Pfam" id="PF02875">
    <property type="entry name" value="Mur_ligase_C"/>
    <property type="match status" value="1"/>
</dbReference>
<evidence type="ECO:0000313" key="6">
    <source>
        <dbReference type="EMBL" id="GDZ83008.1"/>
    </source>
</evidence>
<feature type="domain" description="Mur ligase central" evidence="5">
    <location>
        <begin position="123"/>
        <end position="332"/>
    </location>
</feature>
<dbReference type="Proteomes" id="UP000323274">
    <property type="component" value="Unassembled WGS sequence"/>
</dbReference>
<comment type="caution">
    <text evidence="6">The sequence shown here is derived from an EMBL/GenBank/DDBJ whole genome shotgun (WGS) entry which is preliminary data.</text>
</comment>
<dbReference type="EMBL" id="BJJW01000002">
    <property type="protein sequence ID" value="GDZ83008.1"/>
    <property type="molecule type" value="Genomic_DNA"/>
</dbReference>
<dbReference type="GO" id="GO:0016881">
    <property type="term" value="F:acid-amino acid ligase activity"/>
    <property type="evidence" value="ECO:0007669"/>
    <property type="project" value="InterPro"/>
</dbReference>
<dbReference type="SUPFAM" id="SSF53623">
    <property type="entry name" value="MurD-like peptide ligases, catalytic domain"/>
    <property type="match status" value="1"/>
</dbReference>
<dbReference type="InterPro" id="IPR004101">
    <property type="entry name" value="Mur_ligase_C"/>
</dbReference>
<dbReference type="InterPro" id="IPR036565">
    <property type="entry name" value="Mur-like_cat_sf"/>
</dbReference>
<dbReference type="UniPathway" id="UPA00219"/>
<dbReference type="InterPro" id="IPR036615">
    <property type="entry name" value="Mur_ligase_C_dom_sf"/>
</dbReference>
<organism evidence="6 7">
    <name type="scientific">Leuconostoc citreum</name>
    <dbReference type="NCBI Taxonomy" id="33964"/>
    <lineage>
        <taxon>Bacteria</taxon>
        <taxon>Bacillati</taxon>
        <taxon>Bacillota</taxon>
        <taxon>Bacilli</taxon>
        <taxon>Lactobacillales</taxon>
        <taxon>Lactobacillaceae</taxon>
        <taxon>Leuconostoc</taxon>
    </lineage>
</organism>
<dbReference type="InterPro" id="IPR035911">
    <property type="entry name" value="MurE/MurF_N"/>
</dbReference>
<dbReference type="GO" id="GO:0009252">
    <property type="term" value="P:peptidoglycan biosynthetic process"/>
    <property type="evidence" value="ECO:0007669"/>
    <property type="project" value="UniProtKB-UniPathway"/>
</dbReference>
<evidence type="ECO:0000259" key="5">
    <source>
        <dbReference type="Pfam" id="PF08245"/>
    </source>
</evidence>
<name>A0A5A5TXZ7_LEUCI</name>
<dbReference type="GO" id="GO:0008360">
    <property type="term" value="P:regulation of cell shape"/>
    <property type="evidence" value="ECO:0007669"/>
    <property type="project" value="UniProtKB-KW"/>
</dbReference>
<comment type="subcellular location">
    <subcellularLocation>
        <location evidence="3">Cytoplasm</location>
    </subcellularLocation>
</comment>
<dbReference type="Gene3D" id="3.40.1190.10">
    <property type="entry name" value="Mur-like, catalytic domain"/>
    <property type="match status" value="1"/>
</dbReference>
<dbReference type="GO" id="GO:0005524">
    <property type="term" value="F:ATP binding"/>
    <property type="evidence" value="ECO:0007669"/>
    <property type="project" value="InterPro"/>
</dbReference>
<dbReference type="Gene3D" id="3.40.1390.10">
    <property type="entry name" value="MurE/MurF, N-terminal domain"/>
    <property type="match status" value="1"/>
</dbReference>
<dbReference type="PANTHER" id="PTHR23135:SF4">
    <property type="entry name" value="UDP-N-ACETYLMURAMOYL-L-ALANYL-D-GLUTAMATE--2,6-DIAMINOPIMELATE LIGASE MURE HOMOLOG, CHLOROPLASTIC"/>
    <property type="match status" value="1"/>
</dbReference>
<keyword evidence="3" id="KW-0961">Cell wall biogenesis/degradation</keyword>
<proteinExistence type="inferred from homology"/>
<feature type="domain" description="Mur ligase C-terminal" evidence="4">
    <location>
        <begin position="363"/>
        <end position="481"/>
    </location>
</feature>
<evidence type="ECO:0000259" key="4">
    <source>
        <dbReference type="Pfam" id="PF02875"/>
    </source>
</evidence>
<dbReference type="InterPro" id="IPR013221">
    <property type="entry name" value="Mur_ligase_cen"/>
</dbReference>
<accession>A0A5A5TXZ7</accession>
<evidence type="ECO:0000256" key="3">
    <source>
        <dbReference type="RuleBase" id="RU004135"/>
    </source>
</evidence>
<keyword evidence="3" id="KW-0132">Cell division</keyword>